<keyword evidence="3" id="KW-1185">Reference proteome</keyword>
<dbReference type="EMBL" id="QJKJ01009869">
    <property type="protein sequence ID" value="RDX75354.1"/>
    <property type="molecule type" value="Genomic_DNA"/>
</dbReference>
<evidence type="ECO:0000256" key="1">
    <source>
        <dbReference type="SAM" id="MobiDB-lite"/>
    </source>
</evidence>
<accession>A0A371FAN6</accession>
<evidence type="ECO:0000313" key="2">
    <source>
        <dbReference type="EMBL" id="RDX75354.1"/>
    </source>
</evidence>
<sequence>MDMAPDCSQLQNIAKGSLQGICSTLEGASHLHLASSIRQRNDNNVYRYTPPTILRENGRECVVKFCESTPHRRKGGSRDEERKGCARGGNLPYQ</sequence>
<dbReference type="AlphaFoldDB" id="A0A371FAN6"/>
<feature type="non-terminal residue" evidence="2">
    <location>
        <position position="1"/>
    </location>
</feature>
<name>A0A371FAN6_MUCPR</name>
<feature type="region of interest" description="Disordered" evidence="1">
    <location>
        <begin position="69"/>
        <end position="94"/>
    </location>
</feature>
<proteinExistence type="predicted"/>
<protein>
    <submittedName>
        <fullName evidence="2">Uncharacterized protein</fullName>
    </submittedName>
</protein>
<organism evidence="2 3">
    <name type="scientific">Mucuna pruriens</name>
    <name type="common">Velvet bean</name>
    <name type="synonym">Dolichos pruriens</name>
    <dbReference type="NCBI Taxonomy" id="157652"/>
    <lineage>
        <taxon>Eukaryota</taxon>
        <taxon>Viridiplantae</taxon>
        <taxon>Streptophyta</taxon>
        <taxon>Embryophyta</taxon>
        <taxon>Tracheophyta</taxon>
        <taxon>Spermatophyta</taxon>
        <taxon>Magnoliopsida</taxon>
        <taxon>eudicotyledons</taxon>
        <taxon>Gunneridae</taxon>
        <taxon>Pentapetalae</taxon>
        <taxon>rosids</taxon>
        <taxon>fabids</taxon>
        <taxon>Fabales</taxon>
        <taxon>Fabaceae</taxon>
        <taxon>Papilionoideae</taxon>
        <taxon>50 kb inversion clade</taxon>
        <taxon>NPAAA clade</taxon>
        <taxon>indigoferoid/millettioid clade</taxon>
        <taxon>Phaseoleae</taxon>
        <taxon>Mucuna</taxon>
    </lineage>
</organism>
<evidence type="ECO:0000313" key="3">
    <source>
        <dbReference type="Proteomes" id="UP000257109"/>
    </source>
</evidence>
<gene>
    <name evidence="2" type="ORF">CR513_44773</name>
</gene>
<comment type="caution">
    <text evidence="2">The sequence shown here is derived from an EMBL/GenBank/DDBJ whole genome shotgun (WGS) entry which is preliminary data.</text>
</comment>
<dbReference type="Proteomes" id="UP000257109">
    <property type="component" value="Unassembled WGS sequence"/>
</dbReference>
<reference evidence="2" key="1">
    <citation type="submission" date="2018-05" db="EMBL/GenBank/DDBJ databases">
        <title>Draft genome of Mucuna pruriens seed.</title>
        <authorList>
            <person name="Nnadi N.E."/>
            <person name="Vos R."/>
            <person name="Hasami M.H."/>
            <person name="Devisetty U.K."/>
            <person name="Aguiy J.C."/>
        </authorList>
    </citation>
    <scope>NUCLEOTIDE SEQUENCE [LARGE SCALE GENOMIC DNA]</scope>
    <source>
        <strain evidence="2">JCA_2017</strain>
    </source>
</reference>